<sequence>MDLELITSILIIIGIDIVLGGDNAIIIALACRNLPEQYRNKAIVTGTLLAIIFRILITIGAVYLLAIPFLQFVGGVLLVYIAINLLKKQDESKVIKGSTSVGVAIRTIVMADIVMGIDNVMAVAGAAHGQFLLVVIGLIVSVPIIIWGSKIILKVMDKYPIIIYFGASILSFTAGKMMMDEPVMQALVDQESWRTLFPFLLTVSVLAVSGIQKTIGRKS</sequence>
<keyword evidence="8" id="KW-1185">Reference proteome</keyword>
<feature type="transmembrane region" description="Helical" evidence="6">
    <location>
        <begin position="161"/>
        <end position="179"/>
    </location>
</feature>
<dbReference type="Pfam" id="PF03741">
    <property type="entry name" value="TerC"/>
    <property type="match status" value="1"/>
</dbReference>
<name>A0ABS2P0Y8_9BACI</name>
<evidence type="ECO:0000256" key="1">
    <source>
        <dbReference type="ARBA" id="ARBA00004141"/>
    </source>
</evidence>
<reference evidence="7 8" key="1">
    <citation type="submission" date="2021-01" db="EMBL/GenBank/DDBJ databases">
        <title>Genomic Encyclopedia of Type Strains, Phase IV (KMG-IV): sequencing the most valuable type-strain genomes for metagenomic binning, comparative biology and taxonomic classification.</title>
        <authorList>
            <person name="Goeker M."/>
        </authorList>
    </citation>
    <scope>NUCLEOTIDE SEQUENCE [LARGE SCALE GENOMIC DNA]</scope>
    <source>
        <strain evidence="7 8">DSM 25879</strain>
    </source>
</reference>
<evidence type="ECO:0000313" key="7">
    <source>
        <dbReference type="EMBL" id="MBM7620620.1"/>
    </source>
</evidence>
<keyword evidence="3 6" id="KW-0812">Transmembrane</keyword>
<dbReference type="Proteomes" id="UP000737402">
    <property type="component" value="Unassembled WGS sequence"/>
</dbReference>
<evidence type="ECO:0000256" key="5">
    <source>
        <dbReference type="ARBA" id="ARBA00023136"/>
    </source>
</evidence>
<feature type="transmembrane region" description="Helical" evidence="6">
    <location>
        <begin position="129"/>
        <end position="149"/>
    </location>
</feature>
<keyword evidence="5 6" id="KW-0472">Membrane</keyword>
<comment type="similarity">
    <text evidence="2">Belongs to the TerC family.</text>
</comment>
<evidence type="ECO:0000256" key="2">
    <source>
        <dbReference type="ARBA" id="ARBA00007511"/>
    </source>
</evidence>
<comment type="subcellular location">
    <subcellularLocation>
        <location evidence="1">Membrane</location>
        <topology evidence="1">Multi-pass membrane protein</topology>
    </subcellularLocation>
</comment>
<dbReference type="RefSeq" id="WP_204416531.1">
    <property type="nucleotide sequence ID" value="NZ_JAFBED010000005.1"/>
</dbReference>
<dbReference type="EMBL" id="JAFBED010000005">
    <property type="protein sequence ID" value="MBM7620620.1"/>
    <property type="molecule type" value="Genomic_DNA"/>
</dbReference>
<feature type="transmembrane region" description="Helical" evidence="6">
    <location>
        <begin position="42"/>
        <end position="63"/>
    </location>
</feature>
<proteinExistence type="inferred from homology"/>
<accession>A0ABS2P0Y8</accession>
<feature type="transmembrane region" description="Helical" evidence="6">
    <location>
        <begin position="191"/>
        <end position="211"/>
    </location>
</feature>
<protein>
    <submittedName>
        <fullName evidence="7">YjbE family integral membrane protein</fullName>
    </submittedName>
</protein>
<dbReference type="PANTHER" id="PTHR30238:SF4">
    <property type="entry name" value="SLL1022 PROTEIN"/>
    <property type="match status" value="1"/>
</dbReference>
<comment type="caution">
    <text evidence="7">The sequence shown here is derived from an EMBL/GenBank/DDBJ whole genome shotgun (WGS) entry which is preliminary data.</text>
</comment>
<dbReference type="InterPro" id="IPR022301">
    <property type="entry name" value="Integral_membrane_YjbE"/>
</dbReference>
<evidence type="ECO:0000256" key="4">
    <source>
        <dbReference type="ARBA" id="ARBA00022989"/>
    </source>
</evidence>
<evidence type="ECO:0000256" key="3">
    <source>
        <dbReference type="ARBA" id="ARBA00022692"/>
    </source>
</evidence>
<keyword evidence="4 6" id="KW-1133">Transmembrane helix</keyword>
<feature type="transmembrane region" description="Helical" evidence="6">
    <location>
        <begin position="69"/>
        <end position="86"/>
    </location>
</feature>
<evidence type="ECO:0000256" key="6">
    <source>
        <dbReference type="SAM" id="Phobius"/>
    </source>
</evidence>
<feature type="transmembrane region" description="Helical" evidence="6">
    <location>
        <begin position="98"/>
        <end position="117"/>
    </location>
</feature>
<feature type="transmembrane region" description="Helical" evidence="6">
    <location>
        <begin position="6"/>
        <end position="30"/>
    </location>
</feature>
<dbReference type="PANTHER" id="PTHR30238">
    <property type="entry name" value="MEMBRANE BOUND PREDICTED REDOX MODULATOR"/>
    <property type="match status" value="1"/>
</dbReference>
<dbReference type="InterPro" id="IPR005496">
    <property type="entry name" value="Integral_membrane_TerC"/>
</dbReference>
<gene>
    <name evidence="7" type="ORF">JOC95_002475</name>
</gene>
<dbReference type="NCBIfam" id="TIGR03717">
    <property type="entry name" value="R_switched_YjbE"/>
    <property type="match status" value="1"/>
</dbReference>
<evidence type="ECO:0000313" key="8">
    <source>
        <dbReference type="Proteomes" id="UP000737402"/>
    </source>
</evidence>
<organism evidence="7 8">
    <name type="scientific">Sutcliffiella tianshenii</name>
    <dbReference type="NCBI Taxonomy" id="1463404"/>
    <lineage>
        <taxon>Bacteria</taxon>
        <taxon>Bacillati</taxon>
        <taxon>Bacillota</taxon>
        <taxon>Bacilli</taxon>
        <taxon>Bacillales</taxon>
        <taxon>Bacillaceae</taxon>
        <taxon>Sutcliffiella</taxon>
    </lineage>
</organism>